<evidence type="ECO:0000313" key="2">
    <source>
        <dbReference type="Proteomes" id="UP000799766"/>
    </source>
</evidence>
<organism evidence="1 2">
    <name type="scientific">Lineolata rhizophorae</name>
    <dbReference type="NCBI Taxonomy" id="578093"/>
    <lineage>
        <taxon>Eukaryota</taxon>
        <taxon>Fungi</taxon>
        <taxon>Dikarya</taxon>
        <taxon>Ascomycota</taxon>
        <taxon>Pezizomycotina</taxon>
        <taxon>Dothideomycetes</taxon>
        <taxon>Dothideomycetes incertae sedis</taxon>
        <taxon>Lineolatales</taxon>
        <taxon>Lineolataceae</taxon>
        <taxon>Lineolata</taxon>
    </lineage>
</organism>
<sequence>MTMPTPRPARQGPASLGWEPRVCAARQASRHHPHVTGPSWYHFQHARSGIPSAYSCLTLLGFSPPSVIQCDLTASCVAHTDPVSAGTQMSTAPALNRGRRAILRLVYNNGTTESCHGRTLTTSSAHGLVGASGEEKVCGRVSAGSRIARLAQRGGKEKKMRQRLVGRRRMRARREASVRPSIICLERASGRH</sequence>
<reference evidence="1" key="1">
    <citation type="journal article" date="2020" name="Stud. Mycol.">
        <title>101 Dothideomycetes genomes: a test case for predicting lifestyles and emergence of pathogens.</title>
        <authorList>
            <person name="Haridas S."/>
            <person name="Albert R."/>
            <person name="Binder M."/>
            <person name="Bloem J."/>
            <person name="Labutti K."/>
            <person name="Salamov A."/>
            <person name="Andreopoulos B."/>
            <person name="Baker S."/>
            <person name="Barry K."/>
            <person name="Bills G."/>
            <person name="Bluhm B."/>
            <person name="Cannon C."/>
            <person name="Castanera R."/>
            <person name="Culley D."/>
            <person name="Daum C."/>
            <person name="Ezra D."/>
            <person name="Gonzalez J."/>
            <person name="Henrissat B."/>
            <person name="Kuo A."/>
            <person name="Liang C."/>
            <person name="Lipzen A."/>
            <person name="Lutzoni F."/>
            <person name="Magnuson J."/>
            <person name="Mondo S."/>
            <person name="Nolan M."/>
            <person name="Ohm R."/>
            <person name="Pangilinan J."/>
            <person name="Park H.-J."/>
            <person name="Ramirez L."/>
            <person name="Alfaro M."/>
            <person name="Sun H."/>
            <person name="Tritt A."/>
            <person name="Yoshinaga Y."/>
            <person name="Zwiers L.-H."/>
            <person name="Turgeon B."/>
            <person name="Goodwin S."/>
            <person name="Spatafora J."/>
            <person name="Crous P."/>
            <person name="Grigoriev I."/>
        </authorList>
    </citation>
    <scope>NUCLEOTIDE SEQUENCE</scope>
    <source>
        <strain evidence="1">ATCC 16933</strain>
    </source>
</reference>
<proteinExistence type="predicted"/>
<dbReference type="AlphaFoldDB" id="A0A6A6PCG5"/>
<protein>
    <submittedName>
        <fullName evidence="1">Uncharacterized protein</fullName>
    </submittedName>
</protein>
<name>A0A6A6PCG5_9PEZI</name>
<evidence type="ECO:0000313" key="1">
    <source>
        <dbReference type="EMBL" id="KAF2461646.1"/>
    </source>
</evidence>
<gene>
    <name evidence="1" type="ORF">BDY21DRAFT_91737</name>
</gene>
<keyword evidence="2" id="KW-1185">Reference proteome</keyword>
<accession>A0A6A6PCG5</accession>
<dbReference type="Proteomes" id="UP000799766">
    <property type="component" value="Unassembled WGS sequence"/>
</dbReference>
<dbReference type="EMBL" id="MU001671">
    <property type="protein sequence ID" value="KAF2461646.1"/>
    <property type="molecule type" value="Genomic_DNA"/>
</dbReference>